<evidence type="ECO:0000259" key="1">
    <source>
        <dbReference type="PROSITE" id="PS50181"/>
    </source>
</evidence>
<dbReference type="InterPro" id="IPR036047">
    <property type="entry name" value="F-box-like_dom_sf"/>
</dbReference>
<gene>
    <name evidence="2" type="ORF">THASP1DRAFT_33602</name>
</gene>
<organism evidence="2 3">
    <name type="scientific">Thamnocephalis sphaerospora</name>
    <dbReference type="NCBI Taxonomy" id="78915"/>
    <lineage>
        <taxon>Eukaryota</taxon>
        <taxon>Fungi</taxon>
        <taxon>Fungi incertae sedis</taxon>
        <taxon>Zoopagomycota</taxon>
        <taxon>Zoopagomycotina</taxon>
        <taxon>Zoopagomycetes</taxon>
        <taxon>Zoopagales</taxon>
        <taxon>Sigmoideomycetaceae</taxon>
        <taxon>Thamnocephalis</taxon>
    </lineage>
</organism>
<reference evidence="3" key="1">
    <citation type="journal article" date="2018" name="Nat. Microbiol.">
        <title>Leveraging single-cell genomics to expand the fungal tree of life.</title>
        <authorList>
            <person name="Ahrendt S.R."/>
            <person name="Quandt C.A."/>
            <person name="Ciobanu D."/>
            <person name="Clum A."/>
            <person name="Salamov A."/>
            <person name="Andreopoulos B."/>
            <person name="Cheng J.F."/>
            <person name="Woyke T."/>
            <person name="Pelin A."/>
            <person name="Henrissat B."/>
            <person name="Reynolds N.K."/>
            <person name="Benny G.L."/>
            <person name="Smith M.E."/>
            <person name="James T.Y."/>
            <person name="Grigoriev I.V."/>
        </authorList>
    </citation>
    <scope>NUCLEOTIDE SEQUENCE [LARGE SCALE GENOMIC DNA]</scope>
    <source>
        <strain evidence="3">RSA 1356</strain>
    </source>
</reference>
<dbReference type="Gene3D" id="1.20.1280.50">
    <property type="match status" value="1"/>
</dbReference>
<evidence type="ECO:0000313" key="2">
    <source>
        <dbReference type="EMBL" id="RKP04612.1"/>
    </source>
</evidence>
<proteinExistence type="predicted"/>
<feature type="domain" description="F-box" evidence="1">
    <location>
        <begin position="4"/>
        <end position="51"/>
    </location>
</feature>
<accession>A0A4P9XG88</accession>
<dbReference type="Proteomes" id="UP000271241">
    <property type="component" value="Unassembled WGS sequence"/>
</dbReference>
<dbReference type="InterPro" id="IPR001810">
    <property type="entry name" value="F-box_dom"/>
</dbReference>
<dbReference type="PROSITE" id="PS50181">
    <property type="entry name" value="FBOX"/>
    <property type="match status" value="1"/>
</dbReference>
<dbReference type="SUPFAM" id="SSF81383">
    <property type="entry name" value="F-box domain"/>
    <property type="match status" value="1"/>
</dbReference>
<dbReference type="AlphaFoldDB" id="A0A4P9XG88"/>
<name>A0A4P9XG88_9FUNG</name>
<protein>
    <recommendedName>
        <fullName evidence="1">F-box domain-containing protein</fullName>
    </recommendedName>
</protein>
<keyword evidence="3" id="KW-1185">Reference proteome</keyword>
<sequence>MTKTVPLQQQPRETLLRILRCLDLQSIVRFARTCAKNHTLVFADSLLWRALYRGAFPDSESERQWLSRWQFAAHGVNDCTKRLAPSEAAGDTFDWHTALRARIDTEANWRSGDGKIHRYYISDAQSSAADNGNLLQREGTLRRMEVVGTTSWGAVLLVRPCCSLLAFRCGVDRCLQVLDAGISRPHVIGQVMATDQIVVASGNCSDATRQFAVWIWQAHALDSPARQIIIGYHVELKSVRGGWLLGWSGALGAKVDFTLYDLHQRTACHPVVRASVSACEFLDISKDGQPRVYVASMCGTSYRWQIKTAVPAPAADAENADRTLGKLQSVVLDEGGMDMPHWRDRIIEVGRIDADRILVSASDFRQGFSDVSVHCLSQQSERMLWLQPCRRIGNDAVLLPERHLALTTTTSPGKFGFVDMRTGEMKSSGVLESGFIFHRAIGTLVMAGNRRRRCLLFDTDSCTSLKETSETLSKVGYALGGVAATYAIYINQPGTICSVIDFFPATRRQYEAAVMIE</sequence>
<evidence type="ECO:0000313" key="3">
    <source>
        <dbReference type="Proteomes" id="UP000271241"/>
    </source>
</evidence>
<dbReference type="Pfam" id="PF12937">
    <property type="entry name" value="F-box-like"/>
    <property type="match status" value="1"/>
</dbReference>
<dbReference type="EMBL" id="KZ993588">
    <property type="protein sequence ID" value="RKP04612.1"/>
    <property type="molecule type" value="Genomic_DNA"/>
</dbReference>